<evidence type="ECO:0000313" key="2">
    <source>
        <dbReference type="EMBL" id="CAI5453364.1"/>
    </source>
</evidence>
<evidence type="ECO:0008006" key="4">
    <source>
        <dbReference type="Google" id="ProtNLM"/>
    </source>
</evidence>
<feature type="transmembrane region" description="Helical" evidence="1">
    <location>
        <begin position="76"/>
        <end position="97"/>
    </location>
</feature>
<evidence type="ECO:0000313" key="3">
    <source>
        <dbReference type="Proteomes" id="UP001152747"/>
    </source>
</evidence>
<dbReference type="Proteomes" id="UP001152747">
    <property type="component" value="Unassembled WGS sequence"/>
</dbReference>
<sequence length="136" mass="15144">MLNIKRLLSSTLDGLAHLCVYDANHNGNEFTVTISCPVAAGCCDKGCCKLPASFIKNSTIDDPLIANSSSKFNETILLIFLTFLIFCFGCASIFFIFRKIQKIRRKDDEPDFVYHAYRPPQQKIMVSTSSSFGSPC</sequence>
<protein>
    <recommendedName>
        <fullName evidence="4">CX domain-containing protein</fullName>
    </recommendedName>
</protein>
<keyword evidence="1" id="KW-1133">Transmembrane helix</keyword>
<keyword evidence="1" id="KW-0472">Membrane</keyword>
<organism evidence="2 3">
    <name type="scientific">Caenorhabditis angaria</name>
    <dbReference type="NCBI Taxonomy" id="860376"/>
    <lineage>
        <taxon>Eukaryota</taxon>
        <taxon>Metazoa</taxon>
        <taxon>Ecdysozoa</taxon>
        <taxon>Nematoda</taxon>
        <taxon>Chromadorea</taxon>
        <taxon>Rhabditida</taxon>
        <taxon>Rhabditina</taxon>
        <taxon>Rhabditomorpha</taxon>
        <taxon>Rhabditoidea</taxon>
        <taxon>Rhabditidae</taxon>
        <taxon>Peloderinae</taxon>
        <taxon>Caenorhabditis</taxon>
    </lineage>
</organism>
<evidence type="ECO:0000256" key="1">
    <source>
        <dbReference type="SAM" id="Phobius"/>
    </source>
</evidence>
<comment type="caution">
    <text evidence="2">The sequence shown here is derived from an EMBL/GenBank/DDBJ whole genome shotgun (WGS) entry which is preliminary data.</text>
</comment>
<gene>
    <name evidence="2" type="ORF">CAMP_LOCUS16001</name>
</gene>
<accession>A0A9P1IYF7</accession>
<keyword evidence="3" id="KW-1185">Reference proteome</keyword>
<dbReference type="AlphaFoldDB" id="A0A9P1IYF7"/>
<dbReference type="OrthoDB" id="5784761at2759"/>
<proteinExistence type="predicted"/>
<keyword evidence="1" id="KW-0812">Transmembrane</keyword>
<dbReference type="EMBL" id="CANHGI010000005">
    <property type="protein sequence ID" value="CAI5453364.1"/>
    <property type="molecule type" value="Genomic_DNA"/>
</dbReference>
<reference evidence="2" key="1">
    <citation type="submission" date="2022-11" db="EMBL/GenBank/DDBJ databases">
        <authorList>
            <person name="Kikuchi T."/>
        </authorList>
    </citation>
    <scope>NUCLEOTIDE SEQUENCE</scope>
    <source>
        <strain evidence="2">PS1010</strain>
    </source>
</reference>
<name>A0A9P1IYF7_9PELO</name>